<comment type="cofactor">
    <cofactor evidence="10">
        <name>Zn(2+)</name>
        <dbReference type="ChEBI" id="CHEBI:29105"/>
    </cofactor>
    <text evidence="10">Binds 1 zinc ion per subunit.</text>
</comment>
<sequence length="134" mass="15674">MTNNAYLGQHLSDYGIKPSYQRIKILEFLLNNRIHPNVDQIYKELVSELPTLSKTTVYNTLNLFIEKGLVQMLTIEENETRYDIDTSVHGHFKCNNCEEIYDFSVSLSTDELKDFKIKEKYVYFKGVCKDCSTK</sequence>
<dbReference type="OrthoDB" id="8659436at2"/>
<keyword evidence="8" id="KW-0238">DNA-binding</keyword>
<dbReference type="PANTHER" id="PTHR33202">
    <property type="entry name" value="ZINC UPTAKE REGULATION PROTEIN"/>
    <property type="match status" value="1"/>
</dbReference>
<evidence type="ECO:0000256" key="6">
    <source>
        <dbReference type="ARBA" id="ARBA00022833"/>
    </source>
</evidence>
<dbReference type="GO" id="GO:1900376">
    <property type="term" value="P:regulation of secondary metabolite biosynthetic process"/>
    <property type="evidence" value="ECO:0007669"/>
    <property type="project" value="TreeGrafter"/>
</dbReference>
<dbReference type="EMBL" id="CP046457">
    <property type="protein sequence ID" value="QGU00231.1"/>
    <property type="molecule type" value="Genomic_DNA"/>
</dbReference>
<evidence type="ECO:0000256" key="1">
    <source>
        <dbReference type="ARBA" id="ARBA00004496"/>
    </source>
</evidence>
<feature type="binding site" evidence="10">
    <location>
        <position position="128"/>
    </location>
    <ligand>
        <name>Zn(2+)</name>
        <dbReference type="ChEBI" id="CHEBI:29105"/>
    </ligand>
</feature>
<comment type="subcellular location">
    <subcellularLocation>
        <location evidence="1">Cytoplasm</location>
    </subcellularLocation>
</comment>
<keyword evidence="4" id="KW-0678">Repressor</keyword>
<dbReference type="RefSeq" id="WP_156204040.1">
    <property type="nucleotide sequence ID" value="NZ_CP046457.1"/>
</dbReference>
<dbReference type="Gene3D" id="3.30.1490.190">
    <property type="match status" value="1"/>
</dbReference>
<dbReference type="InterPro" id="IPR036388">
    <property type="entry name" value="WH-like_DNA-bd_sf"/>
</dbReference>
<dbReference type="InterPro" id="IPR002481">
    <property type="entry name" value="FUR"/>
</dbReference>
<dbReference type="GO" id="GO:0000976">
    <property type="term" value="F:transcription cis-regulatory region binding"/>
    <property type="evidence" value="ECO:0007669"/>
    <property type="project" value="TreeGrafter"/>
</dbReference>
<reference evidence="12" key="1">
    <citation type="journal article" date="2019" name="Microbiology">
        <title>Complete Genome Sequence of an Uncultured Bacterium of the Candidate Phylum Bipolaricaulota.</title>
        <authorList>
            <person name="Kadnikov V.V."/>
            <person name="Mardanov A.V."/>
            <person name="Beletsky A.V."/>
            <person name="Frank Y.A."/>
            <person name="Karnachuk O.V."/>
            <person name="Ravin N.V."/>
        </authorList>
    </citation>
    <scope>NUCLEOTIDE SEQUENCE [LARGE SCALE GENOMIC DNA]</scope>
</reference>
<dbReference type="Gene3D" id="1.10.10.10">
    <property type="entry name" value="Winged helix-like DNA-binding domain superfamily/Winged helix DNA-binding domain"/>
    <property type="match status" value="1"/>
</dbReference>
<dbReference type="CDD" id="cd07153">
    <property type="entry name" value="Fur_like"/>
    <property type="match status" value="1"/>
</dbReference>
<dbReference type="InterPro" id="IPR043135">
    <property type="entry name" value="Fur_C"/>
</dbReference>
<keyword evidence="7" id="KW-0805">Transcription regulation</keyword>
<feature type="binding site" evidence="10">
    <location>
        <position position="97"/>
    </location>
    <ligand>
        <name>Zn(2+)</name>
        <dbReference type="ChEBI" id="CHEBI:29105"/>
    </ligand>
</feature>
<dbReference type="GO" id="GO:0003700">
    <property type="term" value="F:DNA-binding transcription factor activity"/>
    <property type="evidence" value="ECO:0007669"/>
    <property type="project" value="InterPro"/>
</dbReference>
<evidence type="ECO:0000256" key="2">
    <source>
        <dbReference type="ARBA" id="ARBA00007957"/>
    </source>
</evidence>
<comment type="similarity">
    <text evidence="2">Belongs to the Fur family.</text>
</comment>
<keyword evidence="12" id="KW-1185">Reference proteome</keyword>
<evidence type="ECO:0000256" key="3">
    <source>
        <dbReference type="ARBA" id="ARBA00022490"/>
    </source>
</evidence>
<dbReference type="Pfam" id="PF01475">
    <property type="entry name" value="FUR"/>
    <property type="match status" value="1"/>
</dbReference>
<evidence type="ECO:0000256" key="10">
    <source>
        <dbReference type="PIRSR" id="PIRSR602481-1"/>
    </source>
</evidence>
<dbReference type="PANTHER" id="PTHR33202:SF8">
    <property type="entry name" value="PEROXIDE-RESPONSIVE REPRESSOR PERR"/>
    <property type="match status" value="1"/>
</dbReference>
<dbReference type="Proteomes" id="UP000426444">
    <property type="component" value="Chromosome"/>
</dbReference>
<dbReference type="GO" id="GO:0005737">
    <property type="term" value="C:cytoplasm"/>
    <property type="evidence" value="ECO:0007669"/>
    <property type="project" value="UniProtKB-SubCell"/>
</dbReference>
<keyword evidence="3" id="KW-0963">Cytoplasm</keyword>
<protein>
    <submittedName>
        <fullName evidence="11">Peroxide stress regulator</fullName>
    </submittedName>
</protein>
<feature type="binding site" evidence="10">
    <location>
        <position position="94"/>
    </location>
    <ligand>
        <name>Zn(2+)</name>
        <dbReference type="ChEBI" id="CHEBI:29105"/>
    </ligand>
</feature>
<dbReference type="KEGG" id="salq:SYNTR_1637"/>
<dbReference type="FunFam" id="1.10.10.10:FF:000007">
    <property type="entry name" value="Ferric uptake regulation protein"/>
    <property type="match status" value="1"/>
</dbReference>
<dbReference type="AlphaFoldDB" id="A0A6I6DJA1"/>
<proteinExistence type="inferred from homology"/>
<name>A0A6I6DJA1_9FIRM</name>
<gene>
    <name evidence="11" type="ORF">SYNTR_1637</name>
</gene>
<evidence type="ECO:0000256" key="7">
    <source>
        <dbReference type="ARBA" id="ARBA00023015"/>
    </source>
</evidence>
<evidence type="ECO:0000313" key="12">
    <source>
        <dbReference type="Proteomes" id="UP000426444"/>
    </source>
</evidence>
<keyword evidence="5 10" id="KW-0479">Metal-binding</keyword>
<dbReference type="GO" id="GO:0045892">
    <property type="term" value="P:negative regulation of DNA-templated transcription"/>
    <property type="evidence" value="ECO:0007669"/>
    <property type="project" value="TreeGrafter"/>
</dbReference>
<evidence type="ECO:0000256" key="9">
    <source>
        <dbReference type="ARBA" id="ARBA00023163"/>
    </source>
</evidence>
<keyword evidence="6 10" id="KW-0862">Zinc</keyword>
<evidence type="ECO:0000256" key="8">
    <source>
        <dbReference type="ARBA" id="ARBA00023125"/>
    </source>
</evidence>
<dbReference type="InterPro" id="IPR036390">
    <property type="entry name" value="WH_DNA-bd_sf"/>
</dbReference>
<evidence type="ECO:0000256" key="5">
    <source>
        <dbReference type="ARBA" id="ARBA00022723"/>
    </source>
</evidence>
<dbReference type="SUPFAM" id="SSF46785">
    <property type="entry name" value="Winged helix' DNA-binding domain"/>
    <property type="match status" value="1"/>
</dbReference>
<dbReference type="GO" id="GO:0008270">
    <property type="term" value="F:zinc ion binding"/>
    <property type="evidence" value="ECO:0007669"/>
    <property type="project" value="TreeGrafter"/>
</dbReference>
<keyword evidence="9" id="KW-0804">Transcription</keyword>
<accession>A0A6I6DJA1</accession>
<evidence type="ECO:0000256" key="4">
    <source>
        <dbReference type="ARBA" id="ARBA00022491"/>
    </source>
</evidence>
<feature type="binding site" evidence="10">
    <location>
        <position position="131"/>
    </location>
    <ligand>
        <name>Zn(2+)</name>
        <dbReference type="ChEBI" id="CHEBI:29105"/>
    </ligand>
</feature>
<evidence type="ECO:0000313" key="11">
    <source>
        <dbReference type="EMBL" id="QGU00231.1"/>
    </source>
</evidence>
<organism evidence="11 12">
    <name type="scientific">Candidatus Syntrophocurvum alkaliphilum</name>
    <dbReference type="NCBI Taxonomy" id="2293317"/>
    <lineage>
        <taxon>Bacteria</taxon>
        <taxon>Bacillati</taxon>
        <taxon>Bacillota</taxon>
        <taxon>Clostridia</taxon>
        <taxon>Eubacteriales</taxon>
        <taxon>Syntrophomonadaceae</taxon>
        <taxon>Candidatus Syntrophocurvum</taxon>
    </lineage>
</organism>